<evidence type="ECO:0000313" key="2">
    <source>
        <dbReference type="Proteomes" id="UP000815677"/>
    </source>
</evidence>
<protein>
    <submittedName>
        <fullName evidence="1">Uncharacterized protein</fullName>
    </submittedName>
</protein>
<reference evidence="1" key="1">
    <citation type="submission" date="2014-09" db="EMBL/GenBank/DDBJ databases">
        <title>Genome sequence of the luminous mushroom Mycena chlorophos for searching fungal bioluminescence genes.</title>
        <authorList>
            <person name="Tanaka Y."/>
            <person name="Kasuga D."/>
            <person name="Oba Y."/>
            <person name="Hase S."/>
            <person name="Sato K."/>
            <person name="Oba Y."/>
            <person name="Sakakibara Y."/>
        </authorList>
    </citation>
    <scope>NUCLEOTIDE SEQUENCE</scope>
</reference>
<accession>A0ABQ0L453</accession>
<sequence length="277" mass="29860">MALLASKNPLPWTSPNDEDRKTVLKSLGGHKVAQYRSKYGMGTLRRRLRSRASGMQDVLELDAPAMAVRSHAESGRGVYSTPLPLLDEDATSPTTTPLLNHISPLAPPTAAELSSTSIVIILSFAPARLYSPPASFRNSAQKSEATTTLSARNLRPLQRLVTYGPQPSFELSLHGLLGPATPIRCLGQLCRCGASARRSRLTEGFRASIRYLKGCTFDNGTICGSPLMEINIIGMKLGVGPHFPEPVLVSTPGRCSSPKRVVANAKSIKTRESDWGL</sequence>
<dbReference type="EMBL" id="DF841965">
    <property type="protein sequence ID" value="GAT45934.1"/>
    <property type="molecule type" value="Genomic_DNA"/>
</dbReference>
<evidence type="ECO:0000313" key="1">
    <source>
        <dbReference type="EMBL" id="GAT45934.1"/>
    </source>
</evidence>
<gene>
    <name evidence="1" type="ORF">MCHLO_03483</name>
</gene>
<dbReference type="Proteomes" id="UP000815677">
    <property type="component" value="Unassembled WGS sequence"/>
</dbReference>
<organism evidence="1 2">
    <name type="scientific">Mycena chlorophos</name>
    <name type="common">Agaric fungus</name>
    <name type="synonym">Agaricus chlorophos</name>
    <dbReference type="NCBI Taxonomy" id="658473"/>
    <lineage>
        <taxon>Eukaryota</taxon>
        <taxon>Fungi</taxon>
        <taxon>Dikarya</taxon>
        <taxon>Basidiomycota</taxon>
        <taxon>Agaricomycotina</taxon>
        <taxon>Agaricomycetes</taxon>
        <taxon>Agaricomycetidae</taxon>
        <taxon>Agaricales</taxon>
        <taxon>Marasmiineae</taxon>
        <taxon>Mycenaceae</taxon>
        <taxon>Mycena</taxon>
    </lineage>
</organism>
<keyword evidence="2" id="KW-1185">Reference proteome</keyword>
<name>A0ABQ0L453_MYCCL</name>
<proteinExistence type="predicted"/>